<accession>A0A1Y1XPW9</accession>
<feature type="compositionally biased region" description="Low complexity" evidence="1">
    <location>
        <begin position="860"/>
        <end position="874"/>
    </location>
</feature>
<dbReference type="EMBL" id="MCFG01000005">
    <property type="protein sequence ID" value="ORX87782.1"/>
    <property type="molecule type" value="Genomic_DNA"/>
</dbReference>
<evidence type="ECO:0000313" key="3">
    <source>
        <dbReference type="Proteomes" id="UP000193944"/>
    </source>
</evidence>
<feature type="region of interest" description="Disordered" evidence="1">
    <location>
        <begin position="857"/>
        <end position="882"/>
    </location>
</feature>
<organism evidence="2 3">
    <name type="scientific">Anaeromyces robustus</name>
    <dbReference type="NCBI Taxonomy" id="1754192"/>
    <lineage>
        <taxon>Eukaryota</taxon>
        <taxon>Fungi</taxon>
        <taxon>Fungi incertae sedis</taxon>
        <taxon>Chytridiomycota</taxon>
        <taxon>Chytridiomycota incertae sedis</taxon>
        <taxon>Neocallimastigomycetes</taxon>
        <taxon>Neocallimastigales</taxon>
        <taxon>Neocallimastigaceae</taxon>
        <taxon>Anaeromyces</taxon>
    </lineage>
</organism>
<feature type="compositionally biased region" description="Polar residues" evidence="1">
    <location>
        <begin position="652"/>
        <end position="669"/>
    </location>
</feature>
<evidence type="ECO:0000313" key="2">
    <source>
        <dbReference type="EMBL" id="ORX87782.1"/>
    </source>
</evidence>
<dbReference type="AlphaFoldDB" id="A0A1Y1XPW9"/>
<name>A0A1Y1XPW9_9FUNG</name>
<proteinExistence type="predicted"/>
<protein>
    <submittedName>
        <fullName evidence="2">Uncharacterized protein</fullName>
    </submittedName>
</protein>
<dbReference type="Proteomes" id="UP000193944">
    <property type="component" value="Unassembled WGS sequence"/>
</dbReference>
<feature type="region of interest" description="Disordered" evidence="1">
    <location>
        <begin position="572"/>
        <end position="669"/>
    </location>
</feature>
<reference evidence="2 3" key="1">
    <citation type="submission" date="2016-08" db="EMBL/GenBank/DDBJ databases">
        <title>A Parts List for Fungal Cellulosomes Revealed by Comparative Genomics.</title>
        <authorList>
            <consortium name="DOE Joint Genome Institute"/>
            <person name="Haitjema C.H."/>
            <person name="Gilmore S.P."/>
            <person name="Henske J.K."/>
            <person name="Solomon K.V."/>
            <person name="De Groot R."/>
            <person name="Kuo A."/>
            <person name="Mondo S.J."/>
            <person name="Salamov A.A."/>
            <person name="Labutti K."/>
            <person name="Zhao Z."/>
            <person name="Chiniquy J."/>
            <person name="Barry K."/>
            <person name="Brewer H.M."/>
            <person name="Purvine S.O."/>
            <person name="Wright A.T."/>
            <person name="Boxma B."/>
            <person name="Van Alen T."/>
            <person name="Hackstein J.H."/>
            <person name="Baker S.E."/>
            <person name="Grigoriev I.V."/>
            <person name="O'Malley M.A."/>
        </authorList>
    </citation>
    <scope>NUCLEOTIDE SEQUENCE [LARGE SCALE GENOMIC DNA]</scope>
    <source>
        <strain evidence="2 3">S4</strain>
    </source>
</reference>
<evidence type="ECO:0000256" key="1">
    <source>
        <dbReference type="SAM" id="MobiDB-lite"/>
    </source>
</evidence>
<comment type="caution">
    <text evidence="2">The sequence shown here is derived from an EMBL/GenBank/DDBJ whole genome shotgun (WGS) entry which is preliminary data.</text>
</comment>
<keyword evidence="3" id="KW-1185">Reference proteome</keyword>
<reference evidence="2 3" key="2">
    <citation type="submission" date="2016-08" db="EMBL/GenBank/DDBJ databases">
        <title>Pervasive Adenine N6-methylation of Active Genes in Fungi.</title>
        <authorList>
            <consortium name="DOE Joint Genome Institute"/>
            <person name="Mondo S.J."/>
            <person name="Dannebaum R.O."/>
            <person name="Kuo R.C."/>
            <person name="Labutti K."/>
            <person name="Haridas S."/>
            <person name="Kuo A."/>
            <person name="Salamov A."/>
            <person name="Ahrendt S.R."/>
            <person name="Lipzen A."/>
            <person name="Sullivan W."/>
            <person name="Andreopoulos W.B."/>
            <person name="Clum A."/>
            <person name="Lindquist E."/>
            <person name="Daum C."/>
            <person name="Ramamoorthy G.K."/>
            <person name="Gryganskyi A."/>
            <person name="Culley D."/>
            <person name="Magnuson J.K."/>
            <person name="James T.Y."/>
            <person name="O'Malley M.A."/>
            <person name="Stajich J.E."/>
            <person name="Spatafora J.W."/>
            <person name="Visel A."/>
            <person name="Grigoriev I.V."/>
        </authorList>
    </citation>
    <scope>NUCLEOTIDE SEQUENCE [LARGE SCALE GENOMIC DNA]</scope>
    <source>
        <strain evidence="2 3">S4</strain>
    </source>
</reference>
<sequence length="1077" mass="125869">MKTEKNKEEFYSTIYEFKYNNIEKNQEYINAQKEINDGNWNYIEKYGNIKNITELLILWILKLNNPIISNFDINQLKDFDKKEYLLLVKSLSKETLYIYNYILEIFRNKNIIPQKENKKLFQAIILITTPHNILIKETNYTINNIIDILNDEKYHDNESKLYQQFSQNNNNNNTNNINDNNIISNNINLNYNDVLYLQNKIIELLSFLLDNYKVGIDNIPTYSKMKISELSPLNTASKYTKRKLYKSKSESVIKYKKIQNSMNIFKLNTTEETQNMKIDEEKIIENTSKQSILGERKFYNKKNKNNSSMINLEKETKINTKSKNKLENIDNVIITDTIAENIYYQHEIEQNNEDTKCEKNSNIILKNENNNKYILLNLDGNNIKCISNNENYITKKNDEINTNNDLNINTINSNNISLNKDIKYSNKYLKTKNSEIPIDKNNNNESNNINNISINITTVEVDELKESTENKYHIATEICTNEDLYNDNESNENKEIKLVKKSNIDNNKMNIKVISSINKNVEPFYLNDKKNTKINILNYAFSKKDEISHDELNIKISNDDNWQLYNESGLQLSNNEDNQSSNGIESQSNSDYNQLQEKLESKSSSSSINYDTKNKLDYKNMSNNKKIQSCDESDSEISNNESNNSHNDLESKLSSNETSSNDINNENHSCLSDKESEFSSLEWNISDISDKNSNNSSRSSSISKLQNTGFDNINYSDEIDVNKNIYTRDYWTDILLFIDILISSGNFKTEICQLLRKLTLERNLSIYVIYSNCSEEDDEGNITLYKKFIETVNIFYEKIIKMNETNELNLGNNNNNVVKNDSDNIDIINCEDELSSDIDFFKPYKKNINSHEFNKNNSITKLTNNDDTSNSNDNNSDDGNKKCNNIEDIDNKIINDEENCQKIKNIKKNETIEDNNIPKNKNIKNDYDNVSYIFSNNKDNNALSLINCEDEEIDDFIYINQKEQRNISNKIRNKEEKINNKKEPITNITDYIINENDFFNSSKIFIDSIPSTLKLNSIKYNSNTNMTEVNKPTEKIRYGDSNDNDCFVNELTMENEEISEFLPPNINKKRKYKYLKK</sequence>
<feature type="compositionally biased region" description="Low complexity" evidence="1">
    <location>
        <begin position="636"/>
        <end position="646"/>
    </location>
</feature>
<feature type="compositionally biased region" description="Polar residues" evidence="1">
    <location>
        <begin position="572"/>
        <end position="593"/>
    </location>
</feature>
<dbReference type="OrthoDB" id="10656773at2759"/>
<gene>
    <name evidence="2" type="ORF">BCR32DRAFT_264018</name>
</gene>